<reference evidence="4 5" key="1">
    <citation type="submission" date="2019-08" db="EMBL/GenBank/DDBJ databases">
        <title>Bacillus genomes from the desert of Cuatro Cienegas, Coahuila.</title>
        <authorList>
            <person name="Olmedo-Alvarez G."/>
        </authorList>
    </citation>
    <scope>NUCLEOTIDE SEQUENCE [LARGE SCALE GENOMIC DNA]</scope>
    <source>
        <strain evidence="4 5">CH28_1T</strain>
    </source>
</reference>
<accession>A0A5D4SXT6</accession>
<dbReference type="Pfam" id="PF12796">
    <property type="entry name" value="Ank_2"/>
    <property type="match status" value="1"/>
</dbReference>
<evidence type="ECO:0000256" key="1">
    <source>
        <dbReference type="ARBA" id="ARBA00022737"/>
    </source>
</evidence>
<dbReference type="PROSITE" id="PS50088">
    <property type="entry name" value="ANK_REPEAT"/>
    <property type="match status" value="1"/>
</dbReference>
<feature type="repeat" description="ANK" evidence="3">
    <location>
        <begin position="96"/>
        <end position="128"/>
    </location>
</feature>
<evidence type="ECO:0000313" key="5">
    <source>
        <dbReference type="Proteomes" id="UP000322524"/>
    </source>
</evidence>
<dbReference type="SUPFAM" id="SSF48403">
    <property type="entry name" value="Ankyrin repeat"/>
    <property type="match status" value="1"/>
</dbReference>
<dbReference type="InterPro" id="IPR002110">
    <property type="entry name" value="Ankyrin_rpt"/>
</dbReference>
<dbReference type="Proteomes" id="UP000322524">
    <property type="component" value="Unassembled WGS sequence"/>
</dbReference>
<dbReference type="PANTHER" id="PTHR24126">
    <property type="entry name" value="ANKYRIN REPEAT, PH AND SEC7 DOMAIN CONTAINING PROTEIN SECG-RELATED"/>
    <property type="match status" value="1"/>
</dbReference>
<keyword evidence="2 3" id="KW-0040">ANK repeat</keyword>
<dbReference type="PROSITE" id="PS50297">
    <property type="entry name" value="ANK_REP_REGION"/>
    <property type="match status" value="1"/>
</dbReference>
<gene>
    <name evidence="4" type="ORF">FZC76_10830</name>
</gene>
<sequence>MNFILEDEDLGIEVIKSIKSGDVPVLKRLLDDHPDLVTARIIARSYHDENSDAFGVSRTLLHVATDWPGHFPNGSTIVRTLVEAGAEVDARFTGHHTETPLHWAASSNDVEVLQTLLDVGADINSTGAVIAEGTPLDDAVAFGQWKAARLLVENGAQTKLWNSAGLGMLDEVKAYYEDKQIPSSFETTQAFWLACHGGQFMVAEYLFGQGANLNWIGYDRLTPFDVAVRNNTDVKLIEWLREKGAQSAGDMV</sequence>
<dbReference type="EMBL" id="VTEV01000004">
    <property type="protein sequence ID" value="TYS68230.1"/>
    <property type="molecule type" value="Genomic_DNA"/>
</dbReference>
<dbReference type="InterPro" id="IPR036770">
    <property type="entry name" value="Ankyrin_rpt-contain_sf"/>
</dbReference>
<dbReference type="OrthoDB" id="2826662at2"/>
<dbReference type="RefSeq" id="WP_148988207.1">
    <property type="nucleotide sequence ID" value="NZ_VTEV01000004.1"/>
</dbReference>
<comment type="caution">
    <text evidence="4">The sequence shown here is derived from an EMBL/GenBank/DDBJ whole genome shotgun (WGS) entry which is preliminary data.</text>
</comment>
<dbReference type="PANTHER" id="PTHR24126:SF14">
    <property type="entry name" value="ANK_REP_REGION DOMAIN-CONTAINING PROTEIN"/>
    <property type="match status" value="1"/>
</dbReference>
<name>A0A5D4SXT6_9BACI</name>
<dbReference type="SMART" id="SM00248">
    <property type="entry name" value="ANK"/>
    <property type="match status" value="5"/>
</dbReference>
<evidence type="ECO:0000256" key="3">
    <source>
        <dbReference type="PROSITE-ProRule" id="PRU00023"/>
    </source>
</evidence>
<keyword evidence="1" id="KW-0677">Repeat</keyword>
<evidence type="ECO:0000313" key="4">
    <source>
        <dbReference type="EMBL" id="TYS68230.1"/>
    </source>
</evidence>
<dbReference type="AlphaFoldDB" id="A0A5D4SXT6"/>
<evidence type="ECO:0000256" key="2">
    <source>
        <dbReference type="ARBA" id="ARBA00023043"/>
    </source>
</evidence>
<proteinExistence type="predicted"/>
<dbReference type="Gene3D" id="1.25.40.20">
    <property type="entry name" value="Ankyrin repeat-containing domain"/>
    <property type="match status" value="2"/>
</dbReference>
<organism evidence="4 5">
    <name type="scientific">Sutcliffiella horikoshii</name>
    <dbReference type="NCBI Taxonomy" id="79883"/>
    <lineage>
        <taxon>Bacteria</taxon>
        <taxon>Bacillati</taxon>
        <taxon>Bacillota</taxon>
        <taxon>Bacilli</taxon>
        <taxon>Bacillales</taxon>
        <taxon>Bacillaceae</taxon>
        <taxon>Sutcliffiella</taxon>
    </lineage>
</organism>
<protein>
    <submittedName>
        <fullName evidence="4">Ankyrin repeat domain-containing protein</fullName>
    </submittedName>
</protein>